<sequence>MAADLVLMDDGLTVEFGNSDECSDLTAQEAEAVTGRIRRWVNDFPVADVVLAFRGRVWIALAYASWAEWCECELGGLKLPAPKRREVVAELAGEGMSNVAIGSALNVDEGTVRNDRRSAGSENSEAERKRRGQDGKDYSSPHPKPTAPPPEIVVDAEIVCRDCYGNGCETCFPEDEPATDEQIAAMAEMSDDEFEAALSAARADGDLSAGNVIKHGQQADDLQSDEVPQRKSPEPPITKSFSTANYRLTLAVKAVVRLSENDRFKKNKDQISGCHLSDLIRARDALTGVIQQLEG</sequence>
<accession>A0AB33A8X0</accession>
<organism evidence="2 3">
    <name type="scientific">Mycobacteroides abscessus subsp. bolletii 50594</name>
    <dbReference type="NCBI Taxonomy" id="1303024"/>
    <lineage>
        <taxon>Bacteria</taxon>
        <taxon>Bacillati</taxon>
        <taxon>Actinomycetota</taxon>
        <taxon>Actinomycetes</taxon>
        <taxon>Mycobacteriales</taxon>
        <taxon>Mycobacteriaceae</taxon>
        <taxon>Mycobacteroides</taxon>
        <taxon>Mycobacteroides abscessus</taxon>
    </lineage>
</organism>
<feature type="region of interest" description="Disordered" evidence="1">
    <location>
        <begin position="217"/>
        <end position="239"/>
    </location>
</feature>
<proteinExistence type="predicted"/>
<evidence type="ECO:0000256" key="1">
    <source>
        <dbReference type="SAM" id="MobiDB-lite"/>
    </source>
</evidence>
<dbReference type="KEGG" id="mabb:MASS_1532"/>
<reference evidence="2 3" key="1">
    <citation type="journal article" date="2013" name="Genome Announc.">
        <title>Complete Genome Sequence of Mycobacterium massiliense Clinical Strain Asan 50594, Belonging to the Type II Genotype.</title>
        <authorList>
            <person name="Kim B.J."/>
            <person name="Kim B.R."/>
            <person name="Hong S.H."/>
            <person name="Seok S.H."/>
            <person name="Kook Y.H."/>
            <person name="Kim B.J."/>
        </authorList>
    </citation>
    <scope>NUCLEOTIDE SEQUENCE [LARGE SCALE GENOMIC DNA]</scope>
    <source>
        <strain evidence="2 3">50594</strain>
    </source>
</reference>
<feature type="compositionally biased region" description="Basic and acidic residues" evidence="1">
    <location>
        <begin position="110"/>
        <end position="139"/>
    </location>
</feature>
<gene>
    <name evidence="2" type="ORF">MASS_1532</name>
</gene>
<feature type="region of interest" description="Disordered" evidence="1">
    <location>
        <begin position="110"/>
        <end position="152"/>
    </location>
</feature>
<name>A0AB33A8X0_9MYCO</name>
<dbReference type="EMBL" id="CP004374">
    <property type="protein sequence ID" value="AGM28134.1"/>
    <property type="molecule type" value="Genomic_DNA"/>
</dbReference>
<evidence type="ECO:0000313" key="2">
    <source>
        <dbReference type="EMBL" id="AGM28134.1"/>
    </source>
</evidence>
<feature type="compositionally biased region" description="Pro residues" evidence="1">
    <location>
        <begin position="142"/>
        <end position="151"/>
    </location>
</feature>
<evidence type="ECO:0000313" key="3">
    <source>
        <dbReference type="Proteomes" id="UP000013961"/>
    </source>
</evidence>
<dbReference type="RefSeq" id="WP_005122202.1">
    <property type="nucleotide sequence ID" value="NC_021282.1"/>
</dbReference>
<protein>
    <submittedName>
        <fullName evidence="2">Uncharacterized protein</fullName>
    </submittedName>
</protein>
<dbReference type="AlphaFoldDB" id="A0AB33A8X0"/>
<dbReference type="Proteomes" id="UP000013961">
    <property type="component" value="Chromosome"/>
</dbReference>